<dbReference type="Pfam" id="PF00664">
    <property type="entry name" value="ABC_membrane"/>
    <property type="match status" value="1"/>
</dbReference>
<evidence type="ECO:0000259" key="10">
    <source>
        <dbReference type="PROSITE" id="PS50893"/>
    </source>
</evidence>
<dbReference type="Gene3D" id="1.20.1560.10">
    <property type="entry name" value="ABC transporter type 1, transmembrane domain"/>
    <property type="match status" value="1"/>
</dbReference>
<accession>A0A1M4XXZ7</accession>
<gene>
    <name evidence="12" type="ORF">SAMN02745158_02141</name>
</gene>
<reference evidence="12 13" key="1">
    <citation type="submission" date="2016-11" db="EMBL/GenBank/DDBJ databases">
        <authorList>
            <person name="Jaros S."/>
            <person name="Januszkiewicz K."/>
            <person name="Wedrychowicz H."/>
        </authorList>
    </citation>
    <scope>NUCLEOTIDE SEQUENCE [LARGE SCALE GENOMIC DNA]</scope>
    <source>
        <strain evidence="12 13">DSM 17459</strain>
    </source>
</reference>
<evidence type="ECO:0000256" key="6">
    <source>
        <dbReference type="ARBA" id="ARBA00022840"/>
    </source>
</evidence>
<feature type="transmembrane region" description="Helical" evidence="9">
    <location>
        <begin position="235"/>
        <end position="258"/>
    </location>
</feature>
<keyword evidence="13" id="KW-1185">Reference proteome</keyword>
<dbReference type="InterPro" id="IPR027417">
    <property type="entry name" value="P-loop_NTPase"/>
</dbReference>
<feature type="transmembrane region" description="Helical" evidence="9">
    <location>
        <begin position="155"/>
        <end position="174"/>
    </location>
</feature>
<dbReference type="InterPro" id="IPR039421">
    <property type="entry name" value="Type_1_exporter"/>
</dbReference>
<evidence type="ECO:0000256" key="9">
    <source>
        <dbReference type="SAM" id="Phobius"/>
    </source>
</evidence>
<feature type="domain" description="ABC transmembrane type-1" evidence="11">
    <location>
        <begin position="17"/>
        <end position="298"/>
    </location>
</feature>
<dbReference type="GO" id="GO:0016887">
    <property type="term" value="F:ATP hydrolysis activity"/>
    <property type="evidence" value="ECO:0007669"/>
    <property type="project" value="InterPro"/>
</dbReference>
<organism evidence="12 13">
    <name type="scientific">Lactonifactor longoviformis DSM 17459</name>
    <dbReference type="NCBI Taxonomy" id="1122155"/>
    <lineage>
        <taxon>Bacteria</taxon>
        <taxon>Bacillati</taxon>
        <taxon>Bacillota</taxon>
        <taxon>Clostridia</taxon>
        <taxon>Eubacteriales</taxon>
        <taxon>Clostridiaceae</taxon>
        <taxon>Lactonifactor</taxon>
    </lineage>
</organism>
<dbReference type="RefSeq" id="WP_072851504.1">
    <property type="nucleotide sequence ID" value="NZ_FQVI01000010.1"/>
</dbReference>
<feature type="transmembrane region" description="Helical" evidence="9">
    <location>
        <begin position="127"/>
        <end position="149"/>
    </location>
</feature>
<dbReference type="GO" id="GO:0005886">
    <property type="term" value="C:plasma membrane"/>
    <property type="evidence" value="ECO:0007669"/>
    <property type="project" value="UniProtKB-SubCell"/>
</dbReference>
<dbReference type="GO" id="GO:0005524">
    <property type="term" value="F:ATP binding"/>
    <property type="evidence" value="ECO:0007669"/>
    <property type="project" value="UniProtKB-KW"/>
</dbReference>
<name>A0A1M4XXZ7_9CLOT</name>
<dbReference type="GO" id="GO:0015421">
    <property type="term" value="F:ABC-type oligopeptide transporter activity"/>
    <property type="evidence" value="ECO:0007669"/>
    <property type="project" value="TreeGrafter"/>
</dbReference>
<dbReference type="InterPro" id="IPR003593">
    <property type="entry name" value="AAA+_ATPase"/>
</dbReference>
<evidence type="ECO:0000256" key="8">
    <source>
        <dbReference type="ARBA" id="ARBA00023136"/>
    </source>
</evidence>
<dbReference type="Pfam" id="PF00005">
    <property type="entry name" value="ABC_tran"/>
    <property type="match status" value="1"/>
</dbReference>
<keyword evidence="7 9" id="KW-1133">Transmembrane helix</keyword>
<evidence type="ECO:0000259" key="11">
    <source>
        <dbReference type="PROSITE" id="PS50929"/>
    </source>
</evidence>
<evidence type="ECO:0000313" key="12">
    <source>
        <dbReference type="EMBL" id="SHE98315.1"/>
    </source>
</evidence>
<dbReference type="PROSITE" id="PS50893">
    <property type="entry name" value="ABC_TRANSPORTER_2"/>
    <property type="match status" value="1"/>
</dbReference>
<dbReference type="PROSITE" id="PS50929">
    <property type="entry name" value="ABC_TM1F"/>
    <property type="match status" value="1"/>
</dbReference>
<evidence type="ECO:0000256" key="3">
    <source>
        <dbReference type="ARBA" id="ARBA00022475"/>
    </source>
</evidence>
<keyword evidence="6 12" id="KW-0067">ATP-binding</keyword>
<dbReference type="PANTHER" id="PTHR43394:SF1">
    <property type="entry name" value="ATP-BINDING CASSETTE SUB-FAMILY B MEMBER 10, MITOCHONDRIAL"/>
    <property type="match status" value="1"/>
</dbReference>
<dbReference type="FunFam" id="3.40.50.300:FF:000221">
    <property type="entry name" value="Multidrug ABC transporter ATP-binding protein"/>
    <property type="match status" value="1"/>
</dbReference>
<keyword evidence="2" id="KW-0813">Transport</keyword>
<dbReference type="SUPFAM" id="SSF90123">
    <property type="entry name" value="ABC transporter transmembrane region"/>
    <property type="match status" value="1"/>
</dbReference>
<feature type="transmembrane region" description="Helical" evidence="9">
    <location>
        <begin position="278"/>
        <end position="296"/>
    </location>
</feature>
<dbReference type="Proteomes" id="UP000184245">
    <property type="component" value="Unassembled WGS sequence"/>
</dbReference>
<dbReference type="EMBL" id="FQVI01000010">
    <property type="protein sequence ID" value="SHE98315.1"/>
    <property type="molecule type" value="Genomic_DNA"/>
</dbReference>
<keyword evidence="3" id="KW-1003">Cell membrane</keyword>
<evidence type="ECO:0000313" key="13">
    <source>
        <dbReference type="Proteomes" id="UP000184245"/>
    </source>
</evidence>
<feature type="transmembrane region" description="Helical" evidence="9">
    <location>
        <begin position="53"/>
        <end position="76"/>
    </location>
</feature>
<dbReference type="OrthoDB" id="9762778at2"/>
<dbReference type="InterPro" id="IPR017871">
    <property type="entry name" value="ABC_transporter-like_CS"/>
</dbReference>
<sequence length="577" mass="63504">MIKLLRFLSPYKGRVRIMLVLMFLQMLGTLYVPTLTADIVNKGIINGNLKLVWGIGGFMLLIAVLIAGVSILQTYLSTSVFTGMGRDIRSALFKKSQSLTINEFNRFGPDSMITRCTNDITQIQQGYMAAIEMLLPAPIMAVAGLLLAFSKSPALALLIAAAMVVICILTVWIGSKAMKLFAGLQVMLDRINRVLRENLAGIRVIRAFNRSEFEQKRTDKTYEEYAFTAIRVNKIFAVLLPVIMVIMNVCTILIIALGGQNVANGQMEIGDIMALIEYAFLILMYLVMGIMVIMIFPRAQTCAGRVNEVLDLCSDRSGADTPDDCRAVVKAPKLEFCNVTFQYQGAEEPVLNNLSFTADIGKTTAIIGGTGSGKSTIASLIPRFYDIQSGEIRIDGENIASMSEENLRERIGFVPQKSFLFSGTILDNFRHGKKDVTLTEIRHAADIAQISDFIDSLDEGYETRVSQGGGNFSGGQKQRLSIARALVRKPEIYVFDDSFSALDFKTDAKLRMALKGEVKDAVAILVAQRISTIMDAEQIIVLDEGRVDGTGTHKELLANCAVYQQIAKSQLSEEELS</sequence>
<protein>
    <submittedName>
        <fullName evidence="12">ATP-binding cassette, subfamily B</fullName>
    </submittedName>
</protein>
<dbReference type="CDD" id="cd18548">
    <property type="entry name" value="ABC_6TM_Tm287_like"/>
    <property type="match status" value="1"/>
</dbReference>
<keyword evidence="4 9" id="KW-0812">Transmembrane</keyword>
<evidence type="ECO:0000256" key="5">
    <source>
        <dbReference type="ARBA" id="ARBA00022741"/>
    </source>
</evidence>
<evidence type="ECO:0000256" key="1">
    <source>
        <dbReference type="ARBA" id="ARBA00004651"/>
    </source>
</evidence>
<dbReference type="InterPro" id="IPR003439">
    <property type="entry name" value="ABC_transporter-like_ATP-bd"/>
</dbReference>
<dbReference type="InterPro" id="IPR036640">
    <property type="entry name" value="ABC1_TM_sf"/>
</dbReference>
<evidence type="ECO:0000256" key="2">
    <source>
        <dbReference type="ARBA" id="ARBA00022448"/>
    </source>
</evidence>
<keyword evidence="8 9" id="KW-0472">Membrane</keyword>
<keyword evidence="5" id="KW-0547">Nucleotide-binding</keyword>
<comment type="subcellular location">
    <subcellularLocation>
        <location evidence="1">Cell membrane</location>
        <topology evidence="1">Multi-pass membrane protein</topology>
    </subcellularLocation>
</comment>
<proteinExistence type="predicted"/>
<dbReference type="InterPro" id="IPR011527">
    <property type="entry name" value="ABC1_TM_dom"/>
</dbReference>
<dbReference type="STRING" id="1122155.SAMN02745158_02141"/>
<dbReference type="SMART" id="SM00382">
    <property type="entry name" value="AAA"/>
    <property type="match status" value="1"/>
</dbReference>
<evidence type="ECO:0000256" key="7">
    <source>
        <dbReference type="ARBA" id="ARBA00022989"/>
    </source>
</evidence>
<dbReference type="SUPFAM" id="SSF52540">
    <property type="entry name" value="P-loop containing nucleoside triphosphate hydrolases"/>
    <property type="match status" value="1"/>
</dbReference>
<dbReference type="Gene3D" id="3.40.50.300">
    <property type="entry name" value="P-loop containing nucleotide triphosphate hydrolases"/>
    <property type="match status" value="1"/>
</dbReference>
<dbReference type="AlphaFoldDB" id="A0A1M4XXZ7"/>
<dbReference type="PANTHER" id="PTHR43394">
    <property type="entry name" value="ATP-DEPENDENT PERMEASE MDL1, MITOCHONDRIAL"/>
    <property type="match status" value="1"/>
</dbReference>
<feature type="domain" description="ABC transporter" evidence="10">
    <location>
        <begin position="334"/>
        <end position="569"/>
    </location>
</feature>
<evidence type="ECO:0000256" key="4">
    <source>
        <dbReference type="ARBA" id="ARBA00022692"/>
    </source>
</evidence>
<dbReference type="PROSITE" id="PS00211">
    <property type="entry name" value="ABC_TRANSPORTER_1"/>
    <property type="match status" value="1"/>
</dbReference>